<organism evidence="1">
    <name type="scientific">Woronichinia naegeliana WA131</name>
    <dbReference type="NCBI Taxonomy" id="2824559"/>
    <lineage>
        <taxon>Bacteria</taxon>
        <taxon>Bacillati</taxon>
        <taxon>Cyanobacteriota</taxon>
        <taxon>Cyanophyceae</taxon>
        <taxon>Synechococcales</taxon>
        <taxon>Coelosphaeriaceae</taxon>
        <taxon>Woronichinia</taxon>
    </lineage>
</organism>
<evidence type="ECO:0000313" key="1">
    <source>
        <dbReference type="EMBL" id="UXE64378.1"/>
    </source>
</evidence>
<dbReference type="PANTHER" id="PTHR34235">
    <property type="entry name" value="SLR1203 PROTEIN-RELATED"/>
    <property type="match status" value="1"/>
</dbReference>
<name>A0A977PZJ4_9CYAN</name>
<dbReference type="Pfam" id="PF01724">
    <property type="entry name" value="DUF29"/>
    <property type="match status" value="1"/>
</dbReference>
<dbReference type="PANTHER" id="PTHR34235:SF4">
    <property type="entry name" value="SLR0291 PROTEIN"/>
    <property type="match status" value="1"/>
</dbReference>
<dbReference type="InterPro" id="IPR002636">
    <property type="entry name" value="DUF29"/>
</dbReference>
<protein>
    <submittedName>
        <fullName evidence="1">DUF29 domain-containing protein</fullName>
    </submittedName>
</protein>
<dbReference type="Gene3D" id="1.20.1220.20">
    <property type="entry name" value="Uncharcterised protein PF01724"/>
    <property type="match status" value="1"/>
</dbReference>
<reference evidence="1" key="1">
    <citation type="submission" date="2021-04" db="EMBL/GenBank/DDBJ databases">
        <title>Genome sequence of Woronichinia naegeliana from Washington state freshwater lake bloom.</title>
        <authorList>
            <person name="Dreher T.W."/>
        </authorList>
    </citation>
    <scope>NUCLEOTIDE SEQUENCE</scope>
    <source>
        <strain evidence="1">WA131</strain>
    </source>
</reference>
<dbReference type="AlphaFoldDB" id="A0A977PZJ4"/>
<accession>A0A977PZJ4</accession>
<dbReference type="Proteomes" id="UP001065613">
    <property type="component" value="Chromosome"/>
</dbReference>
<gene>
    <name evidence="1" type="ORF">KA717_19000</name>
</gene>
<sequence length="143" mass="17210">MNNLLHEQDFLRWTEEQTQHLQKRELELIDWQNIEEEIGALGRSEKQELENRLEVLLEHLLKRAYLNSTYDNRGWELTIKEQRKQIRRLLRFSPSLKSYAETILQEIWLDALSDIQDLYPNANLPENNPFSQDLDCLLTAVFW</sequence>
<dbReference type="KEGG" id="wna:KA717_19000"/>
<proteinExistence type="predicted"/>
<dbReference type="EMBL" id="CP073041">
    <property type="protein sequence ID" value="UXE64378.1"/>
    <property type="molecule type" value="Genomic_DNA"/>
</dbReference>